<feature type="signal peptide" evidence="1">
    <location>
        <begin position="1"/>
        <end position="28"/>
    </location>
</feature>
<dbReference type="Gramene" id="NC7G0246180.1">
    <property type="protein sequence ID" value="NC7G0246180.1:cds"/>
    <property type="gene ID" value="NC7G0246180"/>
</dbReference>
<sequence>MAASFRGTKATVKAILRLLMMLSSSSFASDEETAETNIVCYKHNLLTGKNVTAVLVTAAANSTGFGTIVAIDDAVTESPDRRSAVVGRA</sequence>
<comment type="subunit">
    <text evidence="1">Homodimer.</text>
</comment>
<dbReference type="Pfam" id="PF03018">
    <property type="entry name" value="Dirigent"/>
    <property type="match status" value="1"/>
</dbReference>
<dbReference type="InterPro" id="IPR004265">
    <property type="entry name" value="Dirigent"/>
</dbReference>
<dbReference type="PANTHER" id="PTHR21495">
    <property type="entry name" value="NUCLEOPORIN-RELATED"/>
    <property type="match status" value="1"/>
</dbReference>
<proteinExistence type="inferred from homology"/>
<comment type="subcellular location">
    <subcellularLocation>
        <location evidence="1">Secreted</location>
        <location evidence="1">Extracellular space</location>
        <location evidence="1">Apoplast</location>
    </subcellularLocation>
</comment>
<comment type="function">
    <text evidence="1">Dirigent proteins impart stereoselectivity on the phenoxy radical-coupling reaction, yielding optically active lignans from two molecules of coniferyl alcohol in the biosynthesis of lignans, flavonolignans, and alkaloids and thus plays a central role in plant secondary metabolism.</text>
</comment>
<comment type="similarity">
    <text evidence="1">Belongs to the plant dirigent protein family.</text>
</comment>
<keyword evidence="1" id="KW-0052">Apoplast</keyword>
<dbReference type="AlphaFoldDB" id="A0A5K1F5E3"/>
<gene>
    <name evidence="2" type="ORF">NYM_LOCUS23424</name>
</gene>
<reference evidence="2" key="1">
    <citation type="submission" date="2019-09" db="EMBL/GenBank/DDBJ databases">
        <authorList>
            <person name="Zhang L."/>
        </authorList>
    </citation>
    <scope>NUCLEOTIDE SEQUENCE</scope>
</reference>
<organism evidence="2">
    <name type="scientific">Nymphaea colorata</name>
    <name type="common">pocket water lily</name>
    <dbReference type="NCBI Taxonomy" id="210225"/>
    <lineage>
        <taxon>Eukaryota</taxon>
        <taxon>Viridiplantae</taxon>
        <taxon>Streptophyta</taxon>
        <taxon>Embryophyta</taxon>
        <taxon>Tracheophyta</taxon>
        <taxon>Spermatophyta</taxon>
        <taxon>Magnoliopsida</taxon>
        <taxon>Nymphaeales</taxon>
        <taxon>Nymphaeaceae</taxon>
        <taxon>Nymphaea</taxon>
    </lineage>
</organism>
<accession>A0A5K1F5E3</accession>
<keyword evidence="1" id="KW-0732">Signal</keyword>
<protein>
    <recommendedName>
        <fullName evidence="1">Dirigent protein</fullName>
    </recommendedName>
</protein>
<dbReference type="GO" id="GO:0048046">
    <property type="term" value="C:apoplast"/>
    <property type="evidence" value="ECO:0007669"/>
    <property type="project" value="UniProtKB-SubCell"/>
</dbReference>
<keyword evidence="1" id="KW-0964">Secreted</keyword>
<name>A0A5K1F5E3_9MAGN</name>
<feature type="chain" id="PRO_5023972740" description="Dirigent protein" evidence="1">
    <location>
        <begin position="29"/>
        <end position="89"/>
    </location>
</feature>
<evidence type="ECO:0000313" key="2">
    <source>
        <dbReference type="EMBL" id="VVW58377.1"/>
    </source>
</evidence>
<dbReference type="EMBL" id="LR721785">
    <property type="protein sequence ID" value="VVW58377.1"/>
    <property type="molecule type" value="Genomic_DNA"/>
</dbReference>
<evidence type="ECO:0000256" key="1">
    <source>
        <dbReference type="RuleBase" id="RU363099"/>
    </source>
</evidence>